<comment type="caution">
    <text evidence="2">The sequence shown here is derived from an EMBL/GenBank/DDBJ whole genome shotgun (WGS) entry which is preliminary data.</text>
</comment>
<proteinExistence type="predicted"/>
<reference evidence="2 3" key="1">
    <citation type="submission" date="2020-08" db="EMBL/GenBank/DDBJ databases">
        <title>Genome public.</title>
        <authorList>
            <person name="Liu C."/>
            <person name="Sun Q."/>
        </authorList>
    </citation>
    <scope>NUCLEOTIDE SEQUENCE [LARGE SCALE GENOMIC DNA]</scope>
    <source>
        <strain evidence="2 3">BX17</strain>
    </source>
</reference>
<dbReference type="AlphaFoldDB" id="A0A8I0DPP3"/>
<sequence length="139" mass="15753">MEGYNLQKEMSEAIQAGENALCSLRTAREELQKAGNWGIVDLFGGGFITNLIKHSKMDNASHLMENAKYDLKKFQKELRDVTINTDLSIDCGGFLTFADFFWDGVVADWLVQSKINDAKCQVDDAIAQVEQILRRLKQY</sequence>
<feature type="coiled-coil region" evidence="1">
    <location>
        <begin position="57"/>
        <end position="84"/>
    </location>
</feature>
<dbReference type="RefSeq" id="WP_186900776.1">
    <property type="nucleotide sequence ID" value="NZ_JACOOT010000004.1"/>
</dbReference>
<keyword evidence="1" id="KW-0175">Coiled coil</keyword>
<dbReference type="Proteomes" id="UP000652847">
    <property type="component" value="Unassembled WGS sequence"/>
</dbReference>
<accession>A0A8I0DPP3</accession>
<gene>
    <name evidence="2" type="ORF">H8S54_01920</name>
</gene>
<name>A0A8I0DPP3_9FIRM</name>
<dbReference type="EMBL" id="JACOOT010000004">
    <property type="protein sequence ID" value="MBC5649910.1"/>
    <property type="molecule type" value="Genomic_DNA"/>
</dbReference>
<evidence type="ECO:0000313" key="2">
    <source>
        <dbReference type="EMBL" id="MBC5649910.1"/>
    </source>
</evidence>
<keyword evidence="3" id="KW-1185">Reference proteome</keyword>
<evidence type="ECO:0000256" key="1">
    <source>
        <dbReference type="SAM" id="Coils"/>
    </source>
</evidence>
<organism evidence="2 3">
    <name type="scientific">Blautia segnis</name>
    <dbReference type="NCBI Taxonomy" id="2763030"/>
    <lineage>
        <taxon>Bacteria</taxon>
        <taxon>Bacillati</taxon>
        <taxon>Bacillota</taxon>
        <taxon>Clostridia</taxon>
        <taxon>Lachnospirales</taxon>
        <taxon>Lachnospiraceae</taxon>
        <taxon>Blautia</taxon>
    </lineage>
</organism>
<protein>
    <submittedName>
        <fullName evidence="2">Uncharacterized protein</fullName>
    </submittedName>
</protein>
<evidence type="ECO:0000313" key="3">
    <source>
        <dbReference type="Proteomes" id="UP000652847"/>
    </source>
</evidence>